<evidence type="ECO:0000256" key="3">
    <source>
        <dbReference type="ARBA" id="ARBA00023015"/>
    </source>
</evidence>
<dbReference type="InterPro" id="IPR036388">
    <property type="entry name" value="WH-like_DNA-bd_sf"/>
</dbReference>
<keyword evidence="5" id="KW-0804">Transcription</keyword>
<gene>
    <name evidence="7" type="ORF">Ana3638_23465</name>
</gene>
<dbReference type="RefSeq" id="WP_161840191.1">
    <property type="nucleotide sequence ID" value="NZ_CP048000.1"/>
</dbReference>
<sequence>MPVNSFDDYPMTWRPNRAMLKFPIYISLAELLEQDILNHRIYPNTKLPPQRELADYLDVNLSTITRAFKLCETKGLIYATIGKGTFVSPNAALSNTYMREEGDFIELGSIQPYYQFNAIVTETARAILQRKQSEKLFEFGYTLGQSHHRQIAQKWLLNFQIDVLAENIILTSGTQNALLITLLSLFKAGDKIATDIFTYSNFISLARQLNIQLIPIASDRQGMLPDELEKQSRLLDIKGIYLMPSCTNPTGVAMPLERRKAISSVISKQEMLLIEDDTYGFIMDDKINPMMTLIPENTVYVHGLSKSLSAGLRIAYLVVPYHLQQIFIKTTNNINLKIPLLNAEIMSELIASGSACEIINKKCMLSEERNKLYSKYFKVNTSVNPYSFFHWLWLPAGVNGYNFEMQAETRGVRILCSDRFAVGNTSGISAIRVATCSPATIYELERGLQIIQKLIEENQTVI</sequence>
<comment type="similarity">
    <text evidence="1">In the C-terminal section; belongs to the class-I pyridoxal-phosphate-dependent aminotransferase family.</text>
</comment>
<evidence type="ECO:0000256" key="1">
    <source>
        <dbReference type="ARBA" id="ARBA00005384"/>
    </source>
</evidence>
<dbReference type="Gene3D" id="1.10.10.10">
    <property type="entry name" value="Winged helix-like DNA-binding domain superfamily/Winged helix DNA-binding domain"/>
    <property type="match status" value="1"/>
</dbReference>
<proteinExistence type="inferred from homology"/>
<dbReference type="AlphaFoldDB" id="A0A6P1TT33"/>
<dbReference type="Proteomes" id="UP000464314">
    <property type="component" value="Chromosome"/>
</dbReference>
<dbReference type="SUPFAM" id="SSF46785">
    <property type="entry name" value="Winged helix' DNA-binding domain"/>
    <property type="match status" value="1"/>
</dbReference>
<dbReference type="KEGG" id="anr:Ana3638_23465"/>
<dbReference type="GO" id="GO:0003677">
    <property type="term" value="F:DNA binding"/>
    <property type="evidence" value="ECO:0007669"/>
    <property type="project" value="UniProtKB-KW"/>
</dbReference>
<dbReference type="Pfam" id="PF00392">
    <property type="entry name" value="GntR"/>
    <property type="match status" value="1"/>
</dbReference>
<evidence type="ECO:0000259" key="6">
    <source>
        <dbReference type="PROSITE" id="PS50949"/>
    </source>
</evidence>
<keyword evidence="3" id="KW-0805">Transcription regulation</keyword>
<evidence type="ECO:0000256" key="5">
    <source>
        <dbReference type="ARBA" id="ARBA00023163"/>
    </source>
</evidence>
<keyword evidence="2" id="KW-0663">Pyridoxal phosphate</keyword>
<dbReference type="InterPro" id="IPR015424">
    <property type="entry name" value="PyrdxlP-dep_Trfase"/>
</dbReference>
<evidence type="ECO:0000313" key="8">
    <source>
        <dbReference type="Proteomes" id="UP000464314"/>
    </source>
</evidence>
<feature type="domain" description="HTH gntR-type" evidence="6">
    <location>
        <begin position="22"/>
        <end position="90"/>
    </location>
</feature>
<dbReference type="Gene3D" id="3.40.640.10">
    <property type="entry name" value="Type I PLP-dependent aspartate aminotransferase-like (Major domain)"/>
    <property type="match status" value="1"/>
</dbReference>
<evidence type="ECO:0000256" key="4">
    <source>
        <dbReference type="ARBA" id="ARBA00023125"/>
    </source>
</evidence>
<protein>
    <submittedName>
        <fullName evidence="7">Aminotransferase class I/II-fold pyridoxal phosphate-dependent enzyme</fullName>
    </submittedName>
</protein>
<dbReference type="InterPro" id="IPR051446">
    <property type="entry name" value="HTH_trans_reg/aminotransferase"/>
</dbReference>
<accession>A0A6P1TT33</accession>
<dbReference type="SMART" id="SM00345">
    <property type="entry name" value="HTH_GNTR"/>
    <property type="match status" value="1"/>
</dbReference>
<dbReference type="CDD" id="cd07377">
    <property type="entry name" value="WHTH_GntR"/>
    <property type="match status" value="1"/>
</dbReference>
<dbReference type="GO" id="GO:0030170">
    <property type="term" value="F:pyridoxal phosphate binding"/>
    <property type="evidence" value="ECO:0007669"/>
    <property type="project" value="InterPro"/>
</dbReference>
<dbReference type="SUPFAM" id="SSF53383">
    <property type="entry name" value="PLP-dependent transferases"/>
    <property type="match status" value="1"/>
</dbReference>
<dbReference type="GO" id="GO:0003700">
    <property type="term" value="F:DNA-binding transcription factor activity"/>
    <property type="evidence" value="ECO:0007669"/>
    <property type="project" value="InterPro"/>
</dbReference>
<evidence type="ECO:0000313" key="7">
    <source>
        <dbReference type="EMBL" id="QHQ63369.1"/>
    </source>
</evidence>
<dbReference type="GO" id="GO:0008483">
    <property type="term" value="F:transaminase activity"/>
    <property type="evidence" value="ECO:0007669"/>
    <property type="project" value="UniProtKB-KW"/>
</dbReference>
<dbReference type="InterPro" id="IPR036390">
    <property type="entry name" value="WH_DNA-bd_sf"/>
</dbReference>
<dbReference type="Gene3D" id="3.90.1150.10">
    <property type="entry name" value="Aspartate Aminotransferase, domain 1"/>
    <property type="match status" value="1"/>
</dbReference>
<dbReference type="PANTHER" id="PTHR46577">
    <property type="entry name" value="HTH-TYPE TRANSCRIPTIONAL REGULATORY PROTEIN GABR"/>
    <property type="match status" value="1"/>
</dbReference>
<dbReference type="PANTHER" id="PTHR46577:SF1">
    <property type="entry name" value="HTH-TYPE TRANSCRIPTIONAL REGULATORY PROTEIN GABR"/>
    <property type="match status" value="1"/>
</dbReference>
<dbReference type="InterPro" id="IPR015422">
    <property type="entry name" value="PyrdxlP-dep_Trfase_small"/>
</dbReference>
<dbReference type="EMBL" id="CP048000">
    <property type="protein sequence ID" value="QHQ63369.1"/>
    <property type="molecule type" value="Genomic_DNA"/>
</dbReference>
<name>A0A6P1TT33_9FIRM</name>
<keyword evidence="7" id="KW-0808">Transferase</keyword>
<dbReference type="InterPro" id="IPR004839">
    <property type="entry name" value="Aminotransferase_I/II_large"/>
</dbReference>
<evidence type="ECO:0000256" key="2">
    <source>
        <dbReference type="ARBA" id="ARBA00022898"/>
    </source>
</evidence>
<organism evidence="7 8">
    <name type="scientific">Anaerocolumna sedimenticola</name>
    <dbReference type="NCBI Taxonomy" id="2696063"/>
    <lineage>
        <taxon>Bacteria</taxon>
        <taxon>Bacillati</taxon>
        <taxon>Bacillota</taxon>
        <taxon>Clostridia</taxon>
        <taxon>Lachnospirales</taxon>
        <taxon>Lachnospiraceae</taxon>
        <taxon>Anaerocolumna</taxon>
    </lineage>
</organism>
<keyword evidence="7" id="KW-0032">Aminotransferase</keyword>
<dbReference type="PROSITE" id="PS50949">
    <property type="entry name" value="HTH_GNTR"/>
    <property type="match status" value="1"/>
</dbReference>
<dbReference type="CDD" id="cd00609">
    <property type="entry name" value="AAT_like"/>
    <property type="match status" value="1"/>
</dbReference>
<keyword evidence="8" id="KW-1185">Reference proteome</keyword>
<dbReference type="InterPro" id="IPR015421">
    <property type="entry name" value="PyrdxlP-dep_Trfase_major"/>
</dbReference>
<reference evidence="7 8" key="1">
    <citation type="submission" date="2020-01" db="EMBL/GenBank/DDBJ databases">
        <title>Genome analysis of Anaerocolumna sp. CBA3638.</title>
        <authorList>
            <person name="Kim J."/>
            <person name="Roh S.W."/>
        </authorList>
    </citation>
    <scope>NUCLEOTIDE SEQUENCE [LARGE SCALE GENOMIC DNA]</scope>
    <source>
        <strain evidence="7 8">CBA3638</strain>
    </source>
</reference>
<dbReference type="Pfam" id="PF00155">
    <property type="entry name" value="Aminotran_1_2"/>
    <property type="match status" value="1"/>
</dbReference>
<keyword evidence="4" id="KW-0238">DNA-binding</keyword>
<dbReference type="InterPro" id="IPR000524">
    <property type="entry name" value="Tscrpt_reg_HTH_GntR"/>
</dbReference>